<evidence type="ECO:0000313" key="1">
    <source>
        <dbReference type="Proteomes" id="UP000887579"/>
    </source>
</evidence>
<proteinExistence type="predicted"/>
<sequence>MLASMILYGVPPALLTLTTVDFDAAKEYIKANEPQLYNLLITGACNMNKINFMTLIYVMDTVFQIVFVYLIAVICGIKIIRKLQSLKGSMSKANLKVQKQFVMALTAQMIIPAIFIVIPITFLLIDVAFGAGDIAELSHWVLQFFGLHSCGNALAVMIIFKPYRQAIVGWFTKTKRFVLRQKVVENWTRTHSISQTTSSGIMSSH</sequence>
<name>A0AC34FDP5_9BILA</name>
<dbReference type="WBParaSite" id="ES5_v2.g15341.t1">
    <property type="protein sequence ID" value="ES5_v2.g15341.t1"/>
    <property type="gene ID" value="ES5_v2.g15341"/>
</dbReference>
<dbReference type="Proteomes" id="UP000887579">
    <property type="component" value="Unplaced"/>
</dbReference>
<protein>
    <submittedName>
        <fullName evidence="2">Uncharacterized protein</fullName>
    </submittedName>
</protein>
<evidence type="ECO:0000313" key="2">
    <source>
        <dbReference type="WBParaSite" id="ES5_v2.g15341.t1"/>
    </source>
</evidence>
<reference evidence="2" key="1">
    <citation type="submission" date="2022-11" db="UniProtKB">
        <authorList>
            <consortium name="WormBaseParasite"/>
        </authorList>
    </citation>
    <scope>IDENTIFICATION</scope>
</reference>
<organism evidence="1 2">
    <name type="scientific">Panagrolaimus sp. ES5</name>
    <dbReference type="NCBI Taxonomy" id="591445"/>
    <lineage>
        <taxon>Eukaryota</taxon>
        <taxon>Metazoa</taxon>
        <taxon>Ecdysozoa</taxon>
        <taxon>Nematoda</taxon>
        <taxon>Chromadorea</taxon>
        <taxon>Rhabditida</taxon>
        <taxon>Tylenchina</taxon>
        <taxon>Panagrolaimomorpha</taxon>
        <taxon>Panagrolaimoidea</taxon>
        <taxon>Panagrolaimidae</taxon>
        <taxon>Panagrolaimus</taxon>
    </lineage>
</organism>
<accession>A0AC34FDP5</accession>